<evidence type="ECO:0000256" key="1">
    <source>
        <dbReference type="SAM" id="SignalP"/>
    </source>
</evidence>
<dbReference type="Gene3D" id="2.60.40.10">
    <property type="entry name" value="Immunoglobulins"/>
    <property type="match status" value="1"/>
</dbReference>
<organism evidence="2 3">
    <name type="scientific">Segetibacter aerophilus</name>
    <dbReference type="NCBI Taxonomy" id="670293"/>
    <lineage>
        <taxon>Bacteria</taxon>
        <taxon>Pseudomonadati</taxon>
        <taxon>Bacteroidota</taxon>
        <taxon>Chitinophagia</taxon>
        <taxon>Chitinophagales</taxon>
        <taxon>Chitinophagaceae</taxon>
        <taxon>Segetibacter</taxon>
    </lineage>
</organism>
<dbReference type="RefSeq" id="WP_147201831.1">
    <property type="nucleotide sequence ID" value="NZ_BJYT01000001.1"/>
</dbReference>
<evidence type="ECO:0000313" key="2">
    <source>
        <dbReference type="EMBL" id="GEO07881.1"/>
    </source>
</evidence>
<keyword evidence="1" id="KW-0732">Signal</keyword>
<evidence type="ECO:0008006" key="4">
    <source>
        <dbReference type="Google" id="ProtNLM"/>
    </source>
</evidence>
<sequence>MKQFLLAILVFISASTFAQTTVFQGNGKSDFGGAVGKGTLNVINTPDSFSIYLNKGTGTFDSVLVLYIDTFSTAGITSTSQLSSFGSIDKYSKATMAQGGTENPVLNFPTNFTPDFAIAFDKTGGKIYSFQFLFLSYVMIEGNTFAINAVGNSYGKGFSKSELGLTPGQTIRLNFVGTYIDGNTVSRSAEGFGDPFTGYNGTARIGSTQPYTIKSFYTYNSSTALPVVLKDFKASPLQEKVQLNWSVAQETNIEGYEVKRSGNGIQFSTIATVPARNNSGINSQYSFTDNNPLQGNNYYRLAIIEKDRKELSNILTVKTNIAAKFKIQQIGNALNVQVNNLASGMYKLLIVNPLGQTLQNSSIKIDGYLNKQIQLPTNVTKGIYRITLRSESESLTQNIFIQ</sequence>
<keyword evidence="3" id="KW-1185">Reference proteome</keyword>
<proteinExistence type="predicted"/>
<name>A0A512B7D3_9BACT</name>
<dbReference type="EMBL" id="BJYT01000001">
    <property type="protein sequence ID" value="GEO07881.1"/>
    <property type="molecule type" value="Genomic_DNA"/>
</dbReference>
<dbReference type="Proteomes" id="UP000321513">
    <property type="component" value="Unassembled WGS sequence"/>
</dbReference>
<protein>
    <recommendedName>
        <fullName evidence="4">Secretion system C-terminal sorting domain-containing protein</fullName>
    </recommendedName>
</protein>
<gene>
    <name evidence="2" type="ORF">SAE01_03770</name>
</gene>
<feature type="chain" id="PRO_5022003817" description="Secretion system C-terminal sorting domain-containing protein" evidence="1">
    <location>
        <begin position="19"/>
        <end position="402"/>
    </location>
</feature>
<accession>A0A512B7D3</accession>
<comment type="caution">
    <text evidence="2">The sequence shown here is derived from an EMBL/GenBank/DDBJ whole genome shotgun (WGS) entry which is preliminary data.</text>
</comment>
<feature type="signal peptide" evidence="1">
    <location>
        <begin position="1"/>
        <end position="18"/>
    </location>
</feature>
<dbReference type="InterPro" id="IPR013783">
    <property type="entry name" value="Ig-like_fold"/>
</dbReference>
<reference evidence="2 3" key="1">
    <citation type="submission" date="2019-07" db="EMBL/GenBank/DDBJ databases">
        <title>Whole genome shotgun sequence of Segetibacter aerophilus NBRC 106135.</title>
        <authorList>
            <person name="Hosoyama A."/>
            <person name="Uohara A."/>
            <person name="Ohji S."/>
            <person name="Ichikawa N."/>
        </authorList>
    </citation>
    <scope>NUCLEOTIDE SEQUENCE [LARGE SCALE GENOMIC DNA]</scope>
    <source>
        <strain evidence="2 3">NBRC 106135</strain>
    </source>
</reference>
<dbReference type="OrthoDB" id="663485at2"/>
<evidence type="ECO:0000313" key="3">
    <source>
        <dbReference type="Proteomes" id="UP000321513"/>
    </source>
</evidence>
<dbReference type="AlphaFoldDB" id="A0A512B7D3"/>